<feature type="domain" description="SPI-1 type 3 secretion system secretin N0" evidence="7">
    <location>
        <begin position="34"/>
        <end position="96"/>
    </location>
</feature>
<comment type="caution">
    <text evidence="8">The sequence shown here is derived from an EMBL/GenBank/DDBJ whole genome shotgun (WGS) entry which is preliminary data.</text>
</comment>
<evidence type="ECO:0000313" key="8">
    <source>
        <dbReference type="EMBL" id="MBR8130765.1"/>
    </source>
</evidence>
<dbReference type="RefSeq" id="WP_105787735.1">
    <property type="nucleotide sequence ID" value="NZ_CADERF010000018.1"/>
</dbReference>
<dbReference type="PANTHER" id="PTHR30332">
    <property type="entry name" value="PROBABLE GENERAL SECRETION PATHWAY PROTEIN D"/>
    <property type="match status" value="1"/>
</dbReference>
<gene>
    <name evidence="3 8" type="primary">sctC</name>
    <name evidence="8" type="ORF">KDW93_17635</name>
</gene>
<dbReference type="InterPro" id="IPR038591">
    <property type="entry name" value="NolW-like_sf"/>
</dbReference>
<dbReference type="Pfam" id="PF21304">
    <property type="entry name" value="T3S_SPI-1_N0"/>
    <property type="match status" value="1"/>
</dbReference>
<dbReference type="GO" id="GO:0015627">
    <property type="term" value="C:type II protein secretion system complex"/>
    <property type="evidence" value="ECO:0007669"/>
    <property type="project" value="TreeGrafter"/>
</dbReference>
<reference evidence="8" key="1">
    <citation type="submission" date="2021-04" db="EMBL/GenBank/DDBJ databases">
        <title>A collection of bacterial strains from the Burkholderia cepacia Research Laboratory and Repository.</title>
        <authorList>
            <person name="Lipuma J."/>
            <person name="Spilker T."/>
        </authorList>
    </citation>
    <scope>NUCLEOTIDE SEQUENCE</scope>
    <source>
        <strain evidence="8">AU36012</strain>
    </source>
</reference>
<dbReference type="InterPro" id="IPR050810">
    <property type="entry name" value="Bact_Secretion_Sys_Channel"/>
</dbReference>
<dbReference type="PANTHER" id="PTHR30332:SF5">
    <property type="entry name" value="SPI-1 TYPE 3 SECRETION SYSTEM SECRETIN"/>
    <property type="match status" value="1"/>
</dbReference>
<keyword evidence="2 3" id="KW-0732">Signal</keyword>
<keyword evidence="3" id="KW-0811">Translocation</keyword>
<organism evidence="8 9">
    <name type="scientific">Burkholderia ambifaria</name>
    <dbReference type="NCBI Taxonomy" id="152480"/>
    <lineage>
        <taxon>Bacteria</taxon>
        <taxon>Pseudomonadati</taxon>
        <taxon>Pseudomonadota</taxon>
        <taxon>Betaproteobacteria</taxon>
        <taxon>Burkholderiales</taxon>
        <taxon>Burkholderiaceae</taxon>
        <taxon>Burkholderia</taxon>
        <taxon>Burkholderia cepacia complex</taxon>
    </lineage>
</organism>
<feature type="domain" description="NolW-like" evidence="6">
    <location>
        <begin position="108"/>
        <end position="167"/>
    </location>
</feature>
<comment type="subcellular location">
    <subcellularLocation>
        <location evidence="1 3 4">Cell outer membrane</location>
    </subcellularLocation>
</comment>
<dbReference type="PRINTS" id="PR01337">
    <property type="entry name" value="TYPE3OMGPROT"/>
</dbReference>
<comment type="similarity">
    <text evidence="3">Belongs to the bacterial secretin family. T3SS SctC subfamily.</text>
</comment>
<feature type="chain" id="PRO_5041496531" description="Type 3 secretion system secretin" evidence="3">
    <location>
        <begin position="23"/>
        <end position="592"/>
    </location>
</feature>
<dbReference type="EMBL" id="JAGSVG010000015">
    <property type="protein sequence ID" value="MBR8130765.1"/>
    <property type="molecule type" value="Genomic_DNA"/>
</dbReference>
<evidence type="ECO:0000256" key="2">
    <source>
        <dbReference type="ARBA" id="ARBA00022729"/>
    </source>
</evidence>
<keyword evidence="3" id="KW-0653">Protein transport</keyword>
<dbReference type="Pfam" id="PF03958">
    <property type="entry name" value="Secretin_N"/>
    <property type="match status" value="2"/>
</dbReference>
<evidence type="ECO:0000259" key="6">
    <source>
        <dbReference type="Pfam" id="PF03958"/>
    </source>
</evidence>
<dbReference type="NCBIfam" id="TIGR02516">
    <property type="entry name" value="type_III_yscC"/>
    <property type="match status" value="1"/>
</dbReference>
<evidence type="ECO:0000313" key="9">
    <source>
        <dbReference type="Proteomes" id="UP000682266"/>
    </source>
</evidence>
<dbReference type="Gene3D" id="3.30.1370.120">
    <property type="match status" value="2"/>
</dbReference>
<dbReference type="AlphaFoldDB" id="A0AA41JKS7"/>
<comment type="subunit">
    <text evidence="3">The core secretion machinery of the T3SS is composed of approximately 20 different proteins, including cytoplasmic components, a base, an export apparatus and a needle. This subunit is part of the base, which anchors the injectisome in the bacterial cell envelope. Forms a stable homooligomeric complex.</text>
</comment>
<dbReference type="InterPro" id="IPR004846">
    <property type="entry name" value="T2SS/T3SS_dom"/>
</dbReference>
<keyword evidence="3" id="KW-0998">Cell outer membrane</keyword>
<dbReference type="GO" id="GO:0009279">
    <property type="term" value="C:cell outer membrane"/>
    <property type="evidence" value="ECO:0007669"/>
    <property type="project" value="UniProtKB-SubCell"/>
</dbReference>
<evidence type="ECO:0000259" key="7">
    <source>
        <dbReference type="Pfam" id="PF21304"/>
    </source>
</evidence>
<evidence type="ECO:0000256" key="1">
    <source>
        <dbReference type="ARBA" id="ARBA00004442"/>
    </source>
</evidence>
<accession>A0AA41JKS7</accession>
<dbReference type="InterPro" id="IPR003522">
    <property type="entry name" value="T3SS_OM_pore_YscC"/>
</dbReference>
<dbReference type="Pfam" id="PF00263">
    <property type="entry name" value="Secretin"/>
    <property type="match status" value="1"/>
</dbReference>
<feature type="domain" description="NolW-like" evidence="6">
    <location>
        <begin position="175"/>
        <end position="344"/>
    </location>
</feature>
<evidence type="ECO:0000259" key="5">
    <source>
        <dbReference type="Pfam" id="PF00263"/>
    </source>
</evidence>
<keyword evidence="3" id="KW-0472">Membrane</keyword>
<comment type="function">
    <text evidence="3">Component of the type III secretion system (T3SS), also called injectisome, which is used to inject bacterial effector proteins into eukaryotic host cells. Forms a ring-shaped multimeric structure with an apparent central pore in the outer membrane.</text>
</comment>
<keyword evidence="3 4" id="KW-0813">Transport</keyword>
<evidence type="ECO:0000256" key="4">
    <source>
        <dbReference type="RuleBase" id="RU004004"/>
    </source>
</evidence>
<dbReference type="Gene3D" id="3.55.50.30">
    <property type="match status" value="1"/>
</dbReference>
<sequence length="592" mass="62961" precursor="true">MKRFLHVMLFAFAALCQIAASAAPVRWQTAQIDYSADSKDIKEVLRDFAASQNIPADISKDVTGSVTGKFHMTPQRFLDTLASSFGFVWYFDGQVLDIVLPEEIKSTLVKLDHAKTADLRDTLAGMQLADPRFKITYDDAHGAAIVNGPPNYVKLVSDVAARLDSRTSHRAGTVVRVFRLQHAWSMDRTFNADGTSYTLPGVATVLNNIYHPNQAGTSPTDPTRSATNVANVQRPNAVNDVTGGNGQSLMPPLPAGGQAGAYNNGAGGGTAQGLLAGLTGRPSPQLAGVAAKGALPAVGGLGQKDDELPVIQADQRTNAVLIRDTPDRMYQYPDLISLLDVKPRLVEIEAHIFEVDDGALAQLGVNWTAHNSHIDLQTGNGLGAQNTYNGTLAPNFGNATLAGGVTAAAAPAGAALTTVLGNAGRYLLANVSALEANNKARIEASPKVATLDNIEADMNNQTQFFVRVSGYTSASLFSVSTGVSLRVLPMVVEENGRRQIKLDVAIQDGQLSGQSVDNIPVITSSNINTSAFVNEGEALLVAGYKTDSRSRSSTGVPLLSKIPLIGGLFRYTDRDDSHMERLFLLTPRIIDL</sequence>
<name>A0AA41JKS7_9BURK</name>
<dbReference type="InterPro" id="IPR049034">
    <property type="entry name" value="T3S_SPI-1_N0"/>
</dbReference>
<dbReference type="HAMAP" id="MF_02219">
    <property type="entry name" value="Type_III_secretin"/>
    <property type="match status" value="1"/>
</dbReference>
<evidence type="ECO:0000256" key="3">
    <source>
        <dbReference type="HAMAP-Rule" id="MF_02219"/>
    </source>
</evidence>
<feature type="signal peptide" evidence="3">
    <location>
        <begin position="1"/>
        <end position="22"/>
    </location>
</feature>
<dbReference type="Proteomes" id="UP000682266">
    <property type="component" value="Unassembled WGS sequence"/>
</dbReference>
<dbReference type="InterPro" id="IPR005644">
    <property type="entry name" value="NolW-like"/>
</dbReference>
<dbReference type="GO" id="GO:0030257">
    <property type="term" value="C:type III protein secretion system complex"/>
    <property type="evidence" value="ECO:0007669"/>
    <property type="project" value="UniProtKB-UniRule"/>
</dbReference>
<dbReference type="GO" id="GO:0030254">
    <property type="term" value="P:protein secretion by the type III secretion system"/>
    <property type="evidence" value="ECO:0007669"/>
    <property type="project" value="UniProtKB-UniRule"/>
</dbReference>
<protein>
    <recommendedName>
        <fullName evidence="3">Type 3 secretion system secretin</fullName>
        <shortName evidence="3">T3SS secretin</shortName>
    </recommendedName>
</protein>
<feature type="domain" description="Type II/III secretion system secretin-like" evidence="5">
    <location>
        <begin position="433"/>
        <end position="591"/>
    </location>
</feature>
<proteinExistence type="inferred from homology"/>